<organism evidence="2 3">
    <name type="scientific">Actinomadura namibiensis</name>
    <dbReference type="NCBI Taxonomy" id="182080"/>
    <lineage>
        <taxon>Bacteria</taxon>
        <taxon>Bacillati</taxon>
        <taxon>Actinomycetota</taxon>
        <taxon>Actinomycetes</taxon>
        <taxon>Streptosporangiales</taxon>
        <taxon>Thermomonosporaceae</taxon>
        <taxon>Actinomadura</taxon>
    </lineage>
</organism>
<dbReference type="AlphaFoldDB" id="A0A7W3QKU1"/>
<keyword evidence="1" id="KW-0732">Signal</keyword>
<proteinExistence type="predicted"/>
<comment type="caution">
    <text evidence="2">The sequence shown here is derived from an EMBL/GenBank/DDBJ whole genome shotgun (WGS) entry which is preliminary data.</text>
</comment>
<evidence type="ECO:0000256" key="1">
    <source>
        <dbReference type="SAM" id="SignalP"/>
    </source>
</evidence>
<dbReference type="SUPFAM" id="SSF49498">
    <property type="entry name" value="alpha-Amylase inhibitor tendamistat"/>
    <property type="match status" value="1"/>
</dbReference>
<keyword evidence="3" id="KW-1185">Reference proteome</keyword>
<evidence type="ECO:0000313" key="3">
    <source>
        <dbReference type="Proteomes" id="UP000572680"/>
    </source>
</evidence>
<dbReference type="Proteomes" id="UP000572680">
    <property type="component" value="Unassembled WGS sequence"/>
</dbReference>
<name>A0A7W3QKU1_ACTNM</name>
<dbReference type="Gene3D" id="2.60.40.20">
    <property type="entry name" value="Alpha-amylase inhibitor"/>
    <property type="match status" value="1"/>
</dbReference>
<accession>A0A7W3QKU1</accession>
<feature type="chain" id="PRO_5030797724" evidence="1">
    <location>
        <begin position="29"/>
        <end position="132"/>
    </location>
</feature>
<feature type="signal peptide" evidence="1">
    <location>
        <begin position="1"/>
        <end position="28"/>
    </location>
</feature>
<gene>
    <name evidence="2" type="ORF">HNR61_002400</name>
</gene>
<dbReference type="EMBL" id="JACJIA010000002">
    <property type="protein sequence ID" value="MBA8950787.1"/>
    <property type="molecule type" value="Genomic_DNA"/>
</dbReference>
<evidence type="ECO:0000313" key="2">
    <source>
        <dbReference type="EMBL" id="MBA8950787.1"/>
    </source>
</evidence>
<dbReference type="InterPro" id="IPR006311">
    <property type="entry name" value="TAT_signal"/>
</dbReference>
<dbReference type="PROSITE" id="PS51318">
    <property type="entry name" value="TAT"/>
    <property type="match status" value="1"/>
</dbReference>
<dbReference type="GO" id="GO:0015066">
    <property type="term" value="F:alpha-amylase inhibitor activity"/>
    <property type="evidence" value="ECO:0007669"/>
    <property type="project" value="InterPro"/>
</dbReference>
<protein>
    <submittedName>
        <fullName evidence="2">Uncharacterized protein</fullName>
    </submittedName>
</protein>
<dbReference type="InterPro" id="IPR036379">
    <property type="entry name" value="A-amylase_inhib_sf"/>
</dbReference>
<dbReference type="RefSeq" id="WP_182843130.1">
    <property type="nucleotide sequence ID" value="NZ_BAAALP010000023.1"/>
</dbReference>
<reference evidence="2 3" key="1">
    <citation type="submission" date="2020-08" db="EMBL/GenBank/DDBJ databases">
        <title>Genomic Encyclopedia of Type Strains, Phase IV (KMG-IV): sequencing the most valuable type-strain genomes for metagenomic binning, comparative biology and taxonomic classification.</title>
        <authorList>
            <person name="Goeker M."/>
        </authorList>
    </citation>
    <scope>NUCLEOTIDE SEQUENCE [LARGE SCALE GENOMIC DNA]</scope>
    <source>
        <strain evidence="2 3">DSM 44197</strain>
    </source>
</reference>
<sequence length="132" mass="13846">MRTALVSRAGLLGLATAAALALAPAAHAAPAAPAPPAPPAATPHATATLTAKQETVTARGTAPACIKRKGWPVPWSRTAVKITNKCGKTMRVRVIVKRGKDSPCKTLRKNKSFTWQLIPPYGSPSYHKTVTC</sequence>